<dbReference type="GO" id="GO:0004126">
    <property type="term" value="F:cytidine deaminase activity"/>
    <property type="evidence" value="ECO:0007669"/>
    <property type="project" value="TreeGrafter"/>
</dbReference>
<comment type="caution">
    <text evidence="6">The sequence shown here is derived from an EMBL/GenBank/DDBJ whole genome shotgun (WGS) entry which is preliminary data.</text>
</comment>
<dbReference type="PANTHER" id="PTHR11644">
    <property type="entry name" value="CYTIDINE DEAMINASE"/>
    <property type="match status" value="1"/>
</dbReference>
<feature type="domain" description="CMP/dCMP-type deaminase" evidence="5">
    <location>
        <begin position="9"/>
        <end position="144"/>
    </location>
</feature>
<dbReference type="PROSITE" id="PS00903">
    <property type="entry name" value="CYT_DCMP_DEAMINASES_1"/>
    <property type="match status" value="1"/>
</dbReference>
<dbReference type="GO" id="GO:0008270">
    <property type="term" value="F:zinc ion binding"/>
    <property type="evidence" value="ECO:0007669"/>
    <property type="project" value="InterPro"/>
</dbReference>
<dbReference type="Gene3D" id="3.40.140.10">
    <property type="entry name" value="Cytidine Deaminase, domain 2"/>
    <property type="match status" value="1"/>
</dbReference>
<keyword evidence="4" id="KW-0862">Zinc</keyword>
<dbReference type="GO" id="GO:0055086">
    <property type="term" value="P:nucleobase-containing small molecule metabolic process"/>
    <property type="evidence" value="ECO:0007669"/>
    <property type="project" value="UniProtKB-ARBA"/>
</dbReference>
<evidence type="ECO:0000256" key="2">
    <source>
        <dbReference type="ARBA" id="ARBA00022723"/>
    </source>
</evidence>
<dbReference type="InterPro" id="IPR002125">
    <property type="entry name" value="CMP_dCMP_dom"/>
</dbReference>
<dbReference type="InterPro" id="IPR016193">
    <property type="entry name" value="Cytidine_deaminase-like"/>
</dbReference>
<comment type="similarity">
    <text evidence="1">Belongs to the cytidine and deoxycytidylate deaminase family.</text>
</comment>
<gene>
    <name evidence="6" type="ORF">A2765_01700</name>
</gene>
<evidence type="ECO:0000256" key="1">
    <source>
        <dbReference type="ARBA" id="ARBA00006576"/>
    </source>
</evidence>
<dbReference type="Proteomes" id="UP000176377">
    <property type="component" value="Unassembled WGS sequence"/>
</dbReference>
<keyword evidence="3" id="KW-0378">Hydrolase</keyword>
<evidence type="ECO:0000313" key="6">
    <source>
        <dbReference type="EMBL" id="OGG60806.1"/>
    </source>
</evidence>
<dbReference type="PROSITE" id="PS51747">
    <property type="entry name" value="CYT_DCMP_DEAMINASES_2"/>
    <property type="match status" value="1"/>
</dbReference>
<organism evidence="6 7">
    <name type="scientific">Candidatus Kaiserbacteria bacterium RIFCSPHIGHO2_01_FULL_56_24</name>
    <dbReference type="NCBI Taxonomy" id="1798487"/>
    <lineage>
        <taxon>Bacteria</taxon>
        <taxon>Candidatus Kaiseribacteriota</taxon>
    </lineage>
</organism>
<reference evidence="6 7" key="1">
    <citation type="journal article" date="2016" name="Nat. Commun.">
        <title>Thousands of microbial genomes shed light on interconnected biogeochemical processes in an aquifer system.</title>
        <authorList>
            <person name="Anantharaman K."/>
            <person name="Brown C.T."/>
            <person name="Hug L.A."/>
            <person name="Sharon I."/>
            <person name="Castelle C.J."/>
            <person name="Probst A.J."/>
            <person name="Thomas B.C."/>
            <person name="Singh A."/>
            <person name="Wilkins M.J."/>
            <person name="Karaoz U."/>
            <person name="Brodie E.L."/>
            <person name="Williams K.H."/>
            <person name="Hubbard S.S."/>
            <person name="Banfield J.F."/>
        </authorList>
    </citation>
    <scope>NUCLEOTIDE SEQUENCE [LARGE SCALE GENOMIC DNA]</scope>
</reference>
<dbReference type="NCBIfam" id="NF004064">
    <property type="entry name" value="PRK05578.1"/>
    <property type="match status" value="1"/>
</dbReference>
<dbReference type="GO" id="GO:0042802">
    <property type="term" value="F:identical protein binding"/>
    <property type="evidence" value="ECO:0007669"/>
    <property type="project" value="UniProtKB-ARBA"/>
</dbReference>
<evidence type="ECO:0000259" key="5">
    <source>
        <dbReference type="PROSITE" id="PS51747"/>
    </source>
</evidence>
<sequence>MSVWENFTADELKLVQAALEARRNAQAPYSNFTVGAAVLMEDGSIFKGCNVERANFTSTSHAEQVAIDSMIASRGPSGIVAVAIVGGPRGKEPNGSVWPCGHCRQIIWENSLGKRGVRIIAIAGMREVQTSTIGELFPKAFGPEDLGIKIA</sequence>
<dbReference type="Pfam" id="PF00383">
    <property type="entry name" value="dCMP_cyt_deam_1"/>
    <property type="match status" value="1"/>
</dbReference>
<accession>A0A1F6DHF1</accession>
<dbReference type="PANTHER" id="PTHR11644:SF2">
    <property type="entry name" value="CYTIDINE DEAMINASE"/>
    <property type="match status" value="1"/>
</dbReference>
<dbReference type="SUPFAM" id="SSF53927">
    <property type="entry name" value="Cytidine deaminase-like"/>
    <property type="match status" value="1"/>
</dbReference>
<protein>
    <recommendedName>
        <fullName evidence="5">CMP/dCMP-type deaminase domain-containing protein</fullName>
    </recommendedName>
</protein>
<evidence type="ECO:0000256" key="3">
    <source>
        <dbReference type="ARBA" id="ARBA00022801"/>
    </source>
</evidence>
<evidence type="ECO:0000256" key="4">
    <source>
        <dbReference type="ARBA" id="ARBA00022833"/>
    </source>
</evidence>
<dbReference type="AlphaFoldDB" id="A0A1F6DHF1"/>
<dbReference type="InterPro" id="IPR016192">
    <property type="entry name" value="APOBEC/CMP_deaminase_Zn-bd"/>
</dbReference>
<dbReference type="CDD" id="cd01283">
    <property type="entry name" value="cytidine_deaminase"/>
    <property type="match status" value="1"/>
</dbReference>
<name>A0A1F6DHF1_9BACT</name>
<dbReference type="GO" id="GO:0072527">
    <property type="term" value="P:pyrimidine-containing compound metabolic process"/>
    <property type="evidence" value="ECO:0007669"/>
    <property type="project" value="UniProtKB-ARBA"/>
</dbReference>
<keyword evidence="2" id="KW-0479">Metal-binding</keyword>
<dbReference type="GO" id="GO:0005829">
    <property type="term" value="C:cytosol"/>
    <property type="evidence" value="ECO:0007669"/>
    <property type="project" value="TreeGrafter"/>
</dbReference>
<evidence type="ECO:0000313" key="7">
    <source>
        <dbReference type="Proteomes" id="UP000176377"/>
    </source>
</evidence>
<dbReference type="EMBL" id="MFLA01000001">
    <property type="protein sequence ID" value="OGG60806.1"/>
    <property type="molecule type" value="Genomic_DNA"/>
</dbReference>
<dbReference type="InterPro" id="IPR050202">
    <property type="entry name" value="Cyt/Deoxycyt_deaminase"/>
</dbReference>
<proteinExistence type="inferred from homology"/>